<comment type="caution">
    <text evidence="1">The sequence shown here is derived from an EMBL/GenBank/DDBJ whole genome shotgun (WGS) entry which is preliminary data.</text>
</comment>
<dbReference type="RefSeq" id="WP_086789189.1">
    <property type="nucleotide sequence ID" value="NZ_JAGIOO010000001.1"/>
</dbReference>
<dbReference type="SUPFAM" id="SSF48452">
    <property type="entry name" value="TPR-like"/>
    <property type="match status" value="1"/>
</dbReference>
<sequence>MDERLTAEGEIAVARLALDGGDLEHALEHVASAFEAAPGLPEAHEVLAELIARAGGPEAALELVEDTERQPGLVAVQAHVCAALGDWDEAVELLFAVAAYEPHRPWLDVAWLHQPDLPVGLEALANGVLELAKELDDPVDEDEREPLLPALTLLRNGISRHTEHEGFAELLWRGSLLARRLGATDEAVEWTRRSFELAPSHMAAVMQGMALRTAGRFDEALEVWVRETERSPEELDLYLDVANLLAALDRAEEGLDWVERVLAADPAHPAATATAHGLRYVLDEDAAHLVELADLARAEPGGAAHRELITRCSRRRWLDYVPQTHEAVTNLLGQLLTEHAPGPDLAMELGLSALEVPSTLMTLTFVYPDITVSVGDVREPDPREPVRPVRYAVWRFEGKDAVPALPPPPAEVATALQQAATPRWHSPLDAYDRAVALSGIDPEHLLSVMAHPPEPPEDEFGDVLARQVPHLWVRAVQVFAALGIAHHRADEPWATSHRRAILLDLLDGPEDWVTEAAAFALLTTAWVDPSARGDVPLRLTERLLALLEAFNQREVSILGTFCQLVLCTPNLPEGCAAVARKAMDAVEEEPVDEA</sequence>
<protein>
    <submittedName>
        <fullName evidence="1">Tetratricopeptide (TPR) repeat protein</fullName>
    </submittedName>
</protein>
<evidence type="ECO:0000313" key="2">
    <source>
        <dbReference type="Proteomes" id="UP001519363"/>
    </source>
</evidence>
<dbReference type="Gene3D" id="1.25.40.10">
    <property type="entry name" value="Tetratricopeptide repeat domain"/>
    <property type="match status" value="2"/>
</dbReference>
<dbReference type="EMBL" id="JAGIOO010000001">
    <property type="protein sequence ID" value="MBP2479183.1"/>
    <property type="molecule type" value="Genomic_DNA"/>
</dbReference>
<name>A0ABS5ARI6_9PSEU</name>
<evidence type="ECO:0000313" key="1">
    <source>
        <dbReference type="EMBL" id="MBP2479183.1"/>
    </source>
</evidence>
<dbReference type="InterPro" id="IPR011990">
    <property type="entry name" value="TPR-like_helical_dom_sf"/>
</dbReference>
<reference evidence="1 2" key="1">
    <citation type="submission" date="2021-03" db="EMBL/GenBank/DDBJ databases">
        <title>Sequencing the genomes of 1000 actinobacteria strains.</title>
        <authorList>
            <person name="Klenk H.-P."/>
        </authorList>
    </citation>
    <scope>NUCLEOTIDE SEQUENCE [LARGE SCALE GENOMIC DNA]</scope>
    <source>
        <strain evidence="1 2">DSM 44580</strain>
    </source>
</reference>
<dbReference type="Proteomes" id="UP001519363">
    <property type="component" value="Unassembled WGS sequence"/>
</dbReference>
<gene>
    <name evidence="1" type="ORF">JOF53_008055</name>
</gene>
<organism evidence="1 2">
    <name type="scientific">Crossiella equi</name>
    <dbReference type="NCBI Taxonomy" id="130796"/>
    <lineage>
        <taxon>Bacteria</taxon>
        <taxon>Bacillati</taxon>
        <taxon>Actinomycetota</taxon>
        <taxon>Actinomycetes</taxon>
        <taxon>Pseudonocardiales</taxon>
        <taxon>Pseudonocardiaceae</taxon>
        <taxon>Crossiella</taxon>
    </lineage>
</organism>
<dbReference type="Pfam" id="PF13432">
    <property type="entry name" value="TPR_16"/>
    <property type="match status" value="1"/>
</dbReference>
<accession>A0ABS5ARI6</accession>
<proteinExistence type="predicted"/>
<keyword evidence="2" id="KW-1185">Reference proteome</keyword>